<sequence>MPSTSSHSPPSSPAPAVNALHQQPWSSIQSSISCQCPPPAAMVLHAVQQQQSMPSTSSHGSPSSPASAVNALHQQPWSSIQSSTSGQGHSRRSPDYIRGREGTDGSESSSRRKTLDTVD</sequence>
<evidence type="ECO:0000313" key="2">
    <source>
        <dbReference type="EMBL" id="CAL7948634.1"/>
    </source>
</evidence>
<feature type="compositionally biased region" description="Polar residues" evidence="1">
    <location>
        <begin position="72"/>
        <end position="88"/>
    </location>
</feature>
<gene>
    <name evidence="2" type="ORF">XYLVIOL_LOCUS8993</name>
</gene>
<proteinExistence type="predicted"/>
<keyword evidence="3" id="KW-1185">Reference proteome</keyword>
<dbReference type="Proteomes" id="UP001642520">
    <property type="component" value="Unassembled WGS sequence"/>
</dbReference>
<reference evidence="2 3" key="1">
    <citation type="submission" date="2024-08" db="EMBL/GenBank/DDBJ databases">
        <authorList>
            <person name="Will J Nash"/>
            <person name="Angela Man"/>
            <person name="Seanna McTaggart"/>
            <person name="Kendall Baker"/>
            <person name="Tom Barker"/>
            <person name="Leah Catchpole"/>
            <person name="Alex Durrant"/>
            <person name="Karim Gharbi"/>
            <person name="Naomi Irish"/>
            <person name="Gemy Kaithakottil"/>
            <person name="Debby Ku"/>
            <person name="Aaliyah Providence"/>
            <person name="Felix Shaw"/>
            <person name="David Swarbreck"/>
            <person name="Chris Watkins"/>
            <person name="Ann M. McCartney"/>
            <person name="Giulio Formenti"/>
            <person name="Alice Mouton"/>
            <person name="Noel Vella"/>
            <person name="Bjorn M von Reumont"/>
            <person name="Adriana Vella"/>
            <person name="Wilfried Haerty"/>
        </authorList>
    </citation>
    <scope>NUCLEOTIDE SEQUENCE [LARGE SCALE GENOMIC DNA]</scope>
</reference>
<feature type="region of interest" description="Disordered" evidence="1">
    <location>
        <begin position="1"/>
        <end position="119"/>
    </location>
</feature>
<protein>
    <submittedName>
        <fullName evidence="2">Uncharacterized protein</fullName>
    </submittedName>
</protein>
<feature type="compositionally biased region" description="Basic and acidic residues" evidence="1">
    <location>
        <begin position="92"/>
        <end position="119"/>
    </location>
</feature>
<comment type="caution">
    <text evidence="2">The sequence shown here is derived from an EMBL/GenBank/DDBJ whole genome shotgun (WGS) entry which is preliminary data.</text>
</comment>
<evidence type="ECO:0000256" key="1">
    <source>
        <dbReference type="SAM" id="MobiDB-lite"/>
    </source>
</evidence>
<dbReference type="EMBL" id="CAXAJV020001299">
    <property type="protein sequence ID" value="CAL7948634.1"/>
    <property type="molecule type" value="Genomic_DNA"/>
</dbReference>
<evidence type="ECO:0000313" key="3">
    <source>
        <dbReference type="Proteomes" id="UP001642520"/>
    </source>
</evidence>
<feature type="compositionally biased region" description="Low complexity" evidence="1">
    <location>
        <begin position="52"/>
        <end position="67"/>
    </location>
</feature>
<name>A0ABP1P5T9_XYLVO</name>
<feature type="compositionally biased region" description="Low complexity" evidence="1">
    <location>
        <begin position="22"/>
        <end position="35"/>
    </location>
</feature>
<accession>A0ABP1P5T9</accession>
<organism evidence="2 3">
    <name type="scientific">Xylocopa violacea</name>
    <name type="common">Violet carpenter bee</name>
    <name type="synonym">Apis violacea</name>
    <dbReference type="NCBI Taxonomy" id="135666"/>
    <lineage>
        <taxon>Eukaryota</taxon>
        <taxon>Metazoa</taxon>
        <taxon>Ecdysozoa</taxon>
        <taxon>Arthropoda</taxon>
        <taxon>Hexapoda</taxon>
        <taxon>Insecta</taxon>
        <taxon>Pterygota</taxon>
        <taxon>Neoptera</taxon>
        <taxon>Endopterygota</taxon>
        <taxon>Hymenoptera</taxon>
        <taxon>Apocrita</taxon>
        <taxon>Aculeata</taxon>
        <taxon>Apoidea</taxon>
        <taxon>Anthophila</taxon>
        <taxon>Apidae</taxon>
        <taxon>Xylocopa</taxon>
        <taxon>Xylocopa</taxon>
    </lineage>
</organism>